<reference evidence="1" key="1">
    <citation type="journal article" date="2020" name="Nature">
        <title>Giant virus diversity and host interactions through global metagenomics.</title>
        <authorList>
            <person name="Schulz F."/>
            <person name="Roux S."/>
            <person name="Paez-Espino D."/>
            <person name="Jungbluth S."/>
            <person name="Walsh D.A."/>
            <person name="Denef V.J."/>
            <person name="McMahon K.D."/>
            <person name="Konstantinidis K.T."/>
            <person name="Eloe-Fadrosh E.A."/>
            <person name="Kyrpides N.C."/>
            <person name="Woyke T."/>
        </authorList>
    </citation>
    <scope>NUCLEOTIDE SEQUENCE</scope>
    <source>
        <strain evidence="1">GVMAG-M-3300024301-20</strain>
    </source>
</reference>
<dbReference type="EMBL" id="MN740245">
    <property type="protein sequence ID" value="QHT95715.1"/>
    <property type="molecule type" value="Genomic_DNA"/>
</dbReference>
<proteinExistence type="predicted"/>
<name>A0A6C0IT79_9ZZZZ</name>
<organism evidence="1">
    <name type="scientific">viral metagenome</name>
    <dbReference type="NCBI Taxonomy" id="1070528"/>
    <lineage>
        <taxon>unclassified sequences</taxon>
        <taxon>metagenomes</taxon>
        <taxon>organismal metagenomes</taxon>
    </lineage>
</organism>
<sequence>MNIYNYVDQPSSQKFETMNNRAYSRNIPSQPLQPYLEARPVLTKYSIMPVVDPRATIHTPLQQQATYDPDRIFNHGNDTAPWSGYASNVNKESELRNQIYALQSCPQAFYVPSSTSNLYNVSWNNSINNGQQPFPGLFTEEPVQTYRKNNEHTNDIGYALFNNTTRQQLKNLTKM</sequence>
<dbReference type="AlphaFoldDB" id="A0A6C0IT79"/>
<accession>A0A6C0IT79</accession>
<protein>
    <submittedName>
        <fullName evidence="1">Uncharacterized protein</fullName>
    </submittedName>
</protein>
<evidence type="ECO:0000313" key="1">
    <source>
        <dbReference type="EMBL" id="QHT95715.1"/>
    </source>
</evidence>